<comment type="caution">
    <text evidence="4">The sequence shown here is derived from an EMBL/GenBank/DDBJ whole genome shotgun (WGS) entry which is preliminary data.</text>
</comment>
<dbReference type="GO" id="GO:0003755">
    <property type="term" value="F:peptidyl-prolyl cis-trans isomerase activity"/>
    <property type="evidence" value="ECO:0007669"/>
    <property type="project" value="InterPro"/>
</dbReference>
<keyword evidence="5" id="KW-1185">Reference proteome</keyword>
<evidence type="ECO:0000259" key="3">
    <source>
        <dbReference type="PROSITE" id="PS50072"/>
    </source>
</evidence>
<evidence type="ECO:0000313" key="5">
    <source>
        <dbReference type="Proteomes" id="UP001371456"/>
    </source>
</evidence>
<proteinExistence type="predicted"/>
<dbReference type="Proteomes" id="UP001371456">
    <property type="component" value="Unassembled WGS sequence"/>
</dbReference>
<dbReference type="InterPro" id="IPR035542">
    <property type="entry name" value="CRIP"/>
</dbReference>
<dbReference type="PANTHER" id="PTHR45843">
    <property type="entry name" value="PEPTIDYL-PROLYL CIS-TRANS ISOMERASE-LIKE 4"/>
    <property type="match status" value="1"/>
</dbReference>
<keyword evidence="1" id="KW-0694">RNA-binding</keyword>
<dbReference type="PROSITE" id="PS50072">
    <property type="entry name" value="CSA_PPIASE_2"/>
    <property type="match status" value="1"/>
</dbReference>
<dbReference type="GO" id="GO:0003723">
    <property type="term" value="F:RNA binding"/>
    <property type="evidence" value="ECO:0007669"/>
    <property type="project" value="UniProtKB-KW"/>
</dbReference>
<dbReference type="EMBL" id="JBANQN010000012">
    <property type="protein sequence ID" value="KAK6773586.1"/>
    <property type="molecule type" value="Genomic_DNA"/>
</dbReference>
<dbReference type="GO" id="GO:0005634">
    <property type="term" value="C:nucleus"/>
    <property type="evidence" value="ECO:0007669"/>
    <property type="project" value="TreeGrafter"/>
</dbReference>
<protein>
    <recommendedName>
        <fullName evidence="3">PPIase cyclophilin-type domain-containing protein</fullName>
    </recommendedName>
</protein>
<accession>A0AAN8SX09</accession>
<dbReference type="InterPro" id="IPR002130">
    <property type="entry name" value="Cyclophilin-type_PPIase_dom"/>
</dbReference>
<organism evidence="4 5">
    <name type="scientific">Solanum bulbocastanum</name>
    <name type="common">Wild potato</name>
    <dbReference type="NCBI Taxonomy" id="147425"/>
    <lineage>
        <taxon>Eukaryota</taxon>
        <taxon>Viridiplantae</taxon>
        <taxon>Streptophyta</taxon>
        <taxon>Embryophyta</taxon>
        <taxon>Tracheophyta</taxon>
        <taxon>Spermatophyta</taxon>
        <taxon>Magnoliopsida</taxon>
        <taxon>eudicotyledons</taxon>
        <taxon>Gunneridae</taxon>
        <taxon>Pentapetalae</taxon>
        <taxon>asterids</taxon>
        <taxon>lamiids</taxon>
        <taxon>Solanales</taxon>
        <taxon>Solanaceae</taxon>
        <taxon>Solanoideae</taxon>
        <taxon>Solaneae</taxon>
        <taxon>Solanum</taxon>
    </lineage>
</organism>
<name>A0AAN8SX09_SOLBU</name>
<gene>
    <name evidence="4" type="ORF">RDI58_028824</name>
</gene>
<dbReference type="InterPro" id="IPR029000">
    <property type="entry name" value="Cyclophilin-like_dom_sf"/>
</dbReference>
<reference evidence="4 5" key="1">
    <citation type="submission" date="2024-02" db="EMBL/GenBank/DDBJ databases">
        <title>de novo genome assembly of Solanum bulbocastanum strain 11H21.</title>
        <authorList>
            <person name="Hosaka A.J."/>
        </authorList>
    </citation>
    <scope>NUCLEOTIDE SEQUENCE [LARGE SCALE GENOMIC DNA]</scope>
    <source>
        <tissue evidence="4">Young leaves</tissue>
    </source>
</reference>
<evidence type="ECO:0000256" key="2">
    <source>
        <dbReference type="SAM" id="MobiDB-lite"/>
    </source>
</evidence>
<dbReference type="Pfam" id="PF00160">
    <property type="entry name" value="Pro_isomerase"/>
    <property type="match status" value="1"/>
</dbReference>
<dbReference type="SUPFAM" id="SSF50891">
    <property type="entry name" value="Cyclophilin-like"/>
    <property type="match status" value="1"/>
</dbReference>
<evidence type="ECO:0000256" key="1">
    <source>
        <dbReference type="ARBA" id="ARBA00022884"/>
    </source>
</evidence>
<evidence type="ECO:0000313" key="4">
    <source>
        <dbReference type="EMBL" id="KAK6773586.1"/>
    </source>
</evidence>
<feature type="domain" description="PPIase cyclophilin-type" evidence="3">
    <location>
        <begin position="1"/>
        <end position="114"/>
    </location>
</feature>
<dbReference type="AlphaFoldDB" id="A0AAN8SX09"/>
<dbReference type="Gene3D" id="2.40.100.10">
    <property type="entry name" value="Cyclophilin-like"/>
    <property type="match status" value="1"/>
</dbReference>
<dbReference type="PANTHER" id="PTHR45843:SF2">
    <property type="entry name" value="PPIASE CYCLOPHILIN-TYPE DOMAIN-CONTAINING PROTEIN"/>
    <property type="match status" value="1"/>
</dbReference>
<sequence length="142" mass="15907">MQTGDPTGTGSGGDSIYKFLYSDQAHFFGDKIHSDLKHSKRETVAMASAGTGEKNLNASQFYITLRDDLDSLDGEHTVFGEITEGFDTLNRINEAYVDDEGKPYQNIRIKHTYILYDPSQLDDLIPDASPERKPKDEIDDDV</sequence>
<feature type="region of interest" description="Disordered" evidence="2">
    <location>
        <begin position="122"/>
        <end position="142"/>
    </location>
</feature>